<gene>
    <name evidence="1" type="ORF">HRJ34_02500</name>
</gene>
<dbReference type="EMBL" id="CP059319">
    <property type="protein sequence ID" value="QTH22420.1"/>
    <property type="molecule type" value="Genomic_DNA"/>
</dbReference>
<proteinExistence type="predicted"/>
<dbReference type="PANTHER" id="PTHR39337">
    <property type="entry name" value="BLR5642 PROTEIN"/>
    <property type="match status" value="1"/>
</dbReference>
<evidence type="ECO:0000313" key="1">
    <source>
        <dbReference type="EMBL" id="QTH22420.1"/>
    </source>
</evidence>
<sequence>MRIFTIGYEGATQAELIDRLRAAGVTLLADVRAVPLSRRPGFSKNILAAGLREAGIDYVGLKALGTPPDGRTAARRHDMATLRRVYDGQLALPEAMAQAAMLADMARERPTALLCFEREPACCHRSLLVEAVFPDAEVIDLFA</sequence>
<reference evidence="1" key="1">
    <citation type="submission" date="2020-07" db="EMBL/GenBank/DDBJ databases">
        <authorList>
            <person name="Camacho E."/>
        </authorList>
    </citation>
    <scope>NUCLEOTIDE SEQUENCE</scope>
    <source>
        <strain evidence="1">MPO218</strain>
    </source>
</reference>
<accession>A0A975D688</accession>
<dbReference type="AlphaFoldDB" id="A0A975D688"/>
<organism evidence="1 2">
    <name type="scientific">Rhizorhabdus wittichii</name>
    <dbReference type="NCBI Taxonomy" id="160791"/>
    <lineage>
        <taxon>Bacteria</taxon>
        <taxon>Pseudomonadati</taxon>
        <taxon>Pseudomonadota</taxon>
        <taxon>Alphaproteobacteria</taxon>
        <taxon>Sphingomonadales</taxon>
        <taxon>Sphingomonadaceae</taxon>
        <taxon>Rhizorhabdus</taxon>
    </lineage>
</organism>
<evidence type="ECO:0000313" key="2">
    <source>
        <dbReference type="Proteomes" id="UP000664914"/>
    </source>
</evidence>
<reference evidence="1" key="2">
    <citation type="submission" date="2021-04" db="EMBL/GenBank/DDBJ databases">
        <title>Isolation and genomic analysis of the ibuprofen-degrading bacterium Sphingomonas strain MPO218.</title>
        <authorList>
            <person name="Aulestia M."/>
            <person name="Flores A."/>
            <person name="Mangas E.L."/>
            <person name="Perez-Pulido A.J."/>
            <person name="Santero E."/>
            <person name="Camacho E.M."/>
        </authorList>
    </citation>
    <scope>NUCLEOTIDE SEQUENCE</scope>
    <source>
        <strain evidence="1">MPO218</strain>
    </source>
</reference>
<dbReference type="RefSeq" id="WP_208633240.1">
    <property type="nucleotide sequence ID" value="NZ_CP059319.1"/>
</dbReference>
<dbReference type="InterPro" id="IPR007438">
    <property type="entry name" value="DUF488"/>
</dbReference>
<dbReference type="Pfam" id="PF04343">
    <property type="entry name" value="DUF488"/>
    <property type="match status" value="1"/>
</dbReference>
<protein>
    <submittedName>
        <fullName evidence="1">DUF488 domain-containing protein</fullName>
    </submittedName>
</protein>
<dbReference type="PANTHER" id="PTHR39337:SF1">
    <property type="entry name" value="BLR5642 PROTEIN"/>
    <property type="match status" value="1"/>
</dbReference>
<dbReference type="Proteomes" id="UP000664914">
    <property type="component" value="Chromosome"/>
</dbReference>
<name>A0A975D688_9SPHN</name>